<dbReference type="InterPro" id="IPR036465">
    <property type="entry name" value="vWFA_dom_sf"/>
</dbReference>
<dbReference type="Gene3D" id="3.40.50.410">
    <property type="entry name" value="von Willebrand factor, type A domain"/>
    <property type="match status" value="1"/>
</dbReference>
<comment type="similarity">
    <text evidence="2">Belongs to the Ro 60 kDa family.</text>
</comment>
<accession>A0AAE7RV98</accession>
<sequence>MSKLNPSLKPTPKVVDERLAGGSGSFAARQSNIALLRRAVLANLLWEDVAYVDGARVAEEIKRLIPLCNAQDVYNIALEARLVSKLRHTPLFIAVEMCKYPEHKMFVKDLLPRIITRADMLTDFLALYWKEGKKPICNQAKKGLAEAFHNFNEYKLAKYDRDSAIKLRDVLFLTHAKARNEYETKLFEKVATRTLTPPETWEVLLSTGKDKKQAWQMLIENQKIGGLAMLRNIANMKRADVDRRTIQQGLKNLKSSMLLPLDFLKTARMNPEFERDIEDSMLASYANLPKLPGKTLFIVDVSGSMGAPMSSKSDFTRYDAACAMAMLAVNQCEDYEIVTTAGNDDRKEGAHEHIKYPQKGFGIIQQIKDTNKRIGGGGIFTKQCLNWCKSHVGKEFDRIIVFSDSQDCDYPTLRIPEPYGTYNYICDVSANTKGVNYRGKWTAEISGFSEHFLTYIAALEGIENKFEEQ</sequence>
<dbReference type="GeneID" id="75692022"/>
<keyword evidence="3" id="KW-0963">Cytoplasm</keyword>
<dbReference type="GO" id="GO:1990904">
    <property type="term" value="C:ribonucleoprotein complex"/>
    <property type="evidence" value="ECO:0007669"/>
    <property type="project" value="UniProtKB-KW"/>
</dbReference>
<evidence type="ECO:0000313" key="8">
    <source>
        <dbReference type="EMBL" id="QWM90066.1"/>
    </source>
</evidence>
<gene>
    <name evidence="8" type="primary">gp_22731</name>
</gene>
<dbReference type="InterPro" id="IPR040322">
    <property type="entry name" value="TROVE2"/>
</dbReference>
<keyword evidence="5" id="KW-0694">RNA-binding</keyword>
<dbReference type="PROSITE" id="PS50988">
    <property type="entry name" value="TROVE"/>
    <property type="match status" value="1"/>
</dbReference>
<comment type="subcellular location">
    <subcellularLocation>
        <location evidence="1">Cytoplasm</location>
    </subcellularLocation>
</comment>
<dbReference type="InterPro" id="IPR037214">
    <property type="entry name" value="TROVE_dom_sf"/>
</dbReference>
<evidence type="ECO:0000256" key="2">
    <source>
        <dbReference type="ARBA" id="ARBA00007814"/>
    </source>
</evidence>
<proteinExistence type="inferred from homology"/>
<feature type="domain" description="TROVE" evidence="7">
    <location>
        <begin position="19"/>
        <end position="311"/>
    </location>
</feature>
<keyword evidence="9" id="KW-1185">Reference proteome</keyword>
<evidence type="ECO:0000313" key="9">
    <source>
        <dbReference type="Proteomes" id="UP000827799"/>
    </source>
</evidence>
<keyword evidence="6" id="KW-0687">Ribonucleoprotein</keyword>
<evidence type="ECO:0000256" key="4">
    <source>
        <dbReference type="ARBA" id="ARBA00022723"/>
    </source>
</evidence>
<evidence type="ECO:0000256" key="6">
    <source>
        <dbReference type="ARBA" id="ARBA00023274"/>
    </source>
</evidence>
<keyword evidence="4" id="KW-0479">Metal-binding</keyword>
<dbReference type="SUPFAM" id="SSF53300">
    <property type="entry name" value="vWA-like"/>
    <property type="match status" value="1"/>
</dbReference>
<reference evidence="8 9" key="1">
    <citation type="submission" date="2021-04" db="EMBL/GenBank/DDBJ databases">
        <authorList>
            <person name="Shkoporov A.N."/>
            <person name="Stockdale S.R."/>
            <person name="Guerin E."/>
            <person name="Ross R.P."/>
            <person name="Hill C."/>
        </authorList>
    </citation>
    <scope>NUCLEOTIDE SEQUENCE [LARGE SCALE GENOMIC DNA]</scope>
    <source>
        <strain evidence="9">cr18_1</strain>
    </source>
</reference>
<dbReference type="SUPFAM" id="SSF140864">
    <property type="entry name" value="TROVE domain-like"/>
    <property type="match status" value="1"/>
</dbReference>
<dbReference type="KEGG" id="vg:75692022"/>
<name>A0AAE7RV98_9CAUD</name>
<dbReference type="EMBL" id="MZ130485">
    <property type="protein sequence ID" value="QWM90066.1"/>
    <property type="molecule type" value="Genomic_DNA"/>
</dbReference>
<dbReference type="GO" id="GO:0003723">
    <property type="term" value="F:RNA binding"/>
    <property type="evidence" value="ECO:0007669"/>
    <property type="project" value="UniProtKB-KW"/>
</dbReference>
<evidence type="ECO:0000259" key="7">
    <source>
        <dbReference type="PROSITE" id="PS50988"/>
    </source>
</evidence>
<dbReference type="InterPro" id="IPR008858">
    <property type="entry name" value="TROVE_dom"/>
</dbReference>
<dbReference type="PANTHER" id="PTHR14202:SF0">
    <property type="entry name" value="RNA-BINDING PROTEIN RO60"/>
    <property type="match status" value="1"/>
</dbReference>
<dbReference type="Pfam" id="PF05731">
    <property type="entry name" value="TROVE"/>
    <property type="match status" value="1"/>
</dbReference>
<dbReference type="GO" id="GO:0046872">
    <property type="term" value="F:metal ion binding"/>
    <property type="evidence" value="ECO:0007669"/>
    <property type="project" value="UniProtKB-KW"/>
</dbReference>
<dbReference type="Proteomes" id="UP000827799">
    <property type="component" value="Segment"/>
</dbReference>
<evidence type="ECO:0000256" key="1">
    <source>
        <dbReference type="ARBA" id="ARBA00004496"/>
    </source>
</evidence>
<evidence type="ECO:0000256" key="5">
    <source>
        <dbReference type="ARBA" id="ARBA00022884"/>
    </source>
</evidence>
<dbReference type="RefSeq" id="YP_010359638.1">
    <property type="nucleotide sequence ID" value="NC_062775.1"/>
</dbReference>
<protein>
    <submittedName>
        <fullName evidence="8">TROVE domain-containing protein</fullName>
    </submittedName>
</protein>
<organism evidence="8 9">
    <name type="scientific">uncultured phage cr18_1</name>
    <dbReference type="NCBI Taxonomy" id="2986407"/>
    <lineage>
        <taxon>Viruses</taxon>
        <taxon>Duplodnaviria</taxon>
        <taxon>Heunggongvirae</taxon>
        <taxon>Uroviricota</taxon>
        <taxon>Caudoviricetes</taxon>
        <taxon>Crassvirales</taxon>
        <taxon>Steigviridae</taxon>
        <taxon>Asinivirinae</taxon>
        <taxon>Lebriduvirus</taxon>
        <taxon>Lebriduvirus gastrointestinalis</taxon>
    </lineage>
</organism>
<evidence type="ECO:0000256" key="3">
    <source>
        <dbReference type="ARBA" id="ARBA00022490"/>
    </source>
</evidence>
<dbReference type="PANTHER" id="PTHR14202">
    <property type="entry name" value="60 KDA RIBONUCLEOPROTEIN SSA/RO"/>
    <property type="match status" value="1"/>
</dbReference>